<dbReference type="Gene3D" id="2.40.128.110">
    <property type="entry name" value="Lipid/polyisoprenoid-binding, YceI-like"/>
    <property type="match status" value="1"/>
</dbReference>
<accession>A0ABW8XXT3</accession>
<dbReference type="InterPro" id="IPR036761">
    <property type="entry name" value="TTHA0802/YceI-like_sf"/>
</dbReference>
<reference evidence="3 4" key="1">
    <citation type="submission" date="2024-06" db="EMBL/GenBank/DDBJ databases">
        <authorList>
            <person name="Kaempfer P."/>
            <person name="Viver T."/>
        </authorList>
    </citation>
    <scope>NUCLEOTIDE SEQUENCE [LARGE SCALE GENOMIC DNA]</scope>
    <source>
        <strain evidence="3 4">ST-87</strain>
    </source>
</reference>
<evidence type="ECO:0000256" key="1">
    <source>
        <dbReference type="SAM" id="SignalP"/>
    </source>
</evidence>
<evidence type="ECO:0000259" key="2">
    <source>
        <dbReference type="SMART" id="SM00867"/>
    </source>
</evidence>
<dbReference type="Pfam" id="PF04264">
    <property type="entry name" value="YceI"/>
    <property type="match status" value="1"/>
</dbReference>
<feature type="chain" id="PRO_5045184518" evidence="1">
    <location>
        <begin position="19"/>
        <end position="180"/>
    </location>
</feature>
<dbReference type="Proteomes" id="UP001629260">
    <property type="component" value="Unassembled WGS sequence"/>
</dbReference>
<gene>
    <name evidence="3" type="ORF">ABS764_14865</name>
</gene>
<dbReference type="SUPFAM" id="SSF101874">
    <property type="entry name" value="YceI-like"/>
    <property type="match status" value="1"/>
</dbReference>
<dbReference type="EMBL" id="JBELQA010000009">
    <property type="protein sequence ID" value="MFL9832132.1"/>
    <property type="molecule type" value="Genomic_DNA"/>
</dbReference>
<proteinExistence type="predicted"/>
<sequence>MKKIVLLFLFFLSFPIVAQDKKMTTNGRITFEASVPFYEAVAAENNKLHVFFNTKNGNITFVTLIQDFQFERSLMQDHFNANYMESKKYPKAIFKGQIEKLSFQKINDIPNEYYIKGKINIHGVTKNIRVPATLYKTNKDKIAIQSDFTLNTDDFKIDIPFIVRSKISKNVNVSVNAELQ</sequence>
<evidence type="ECO:0000313" key="3">
    <source>
        <dbReference type="EMBL" id="MFL9832132.1"/>
    </source>
</evidence>
<dbReference type="PANTHER" id="PTHR34406:SF1">
    <property type="entry name" value="PROTEIN YCEI"/>
    <property type="match status" value="1"/>
</dbReference>
<dbReference type="InterPro" id="IPR007372">
    <property type="entry name" value="Lipid/polyisoprenoid-bd_YceI"/>
</dbReference>
<keyword evidence="1" id="KW-0732">Signal</keyword>
<evidence type="ECO:0000313" key="4">
    <source>
        <dbReference type="Proteomes" id="UP001629260"/>
    </source>
</evidence>
<organism evidence="3 4">
    <name type="scientific">Flavobacterium plantiphilum</name>
    <dbReference type="NCBI Taxonomy" id="3163297"/>
    <lineage>
        <taxon>Bacteria</taxon>
        <taxon>Pseudomonadati</taxon>
        <taxon>Bacteroidota</taxon>
        <taxon>Flavobacteriia</taxon>
        <taxon>Flavobacteriales</taxon>
        <taxon>Flavobacteriaceae</taxon>
        <taxon>Flavobacterium</taxon>
    </lineage>
</organism>
<dbReference type="PANTHER" id="PTHR34406">
    <property type="entry name" value="PROTEIN YCEI"/>
    <property type="match status" value="1"/>
</dbReference>
<comment type="caution">
    <text evidence="3">The sequence shown here is derived from an EMBL/GenBank/DDBJ whole genome shotgun (WGS) entry which is preliminary data.</text>
</comment>
<feature type="domain" description="Lipid/polyisoprenoid-binding YceI-like" evidence="2">
    <location>
        <begin position="5"/>
        <end position="180"/>
    </location>
</feature>
<name>A0ABW8XXT3_9FLAO</name>
<feature type="signal peptide" evidence="1">
    <location>
        <begin position="1"/>
        <end position="18"/>
    </location>
</feature>
<dbReference type="SMART" id="SM00867">
    <property type="entry name" value="YceI"/>
    <property type="match status" value="1"/>
</dbReference>
<keyword evidence="4" id="KW-1185">Reference proteome</keyword>
<dbReference type="RefSeq" id="WP_408082580.1">
    <property type="nucleotide sequence ID" value="NZ_JBELQA010000009.1"/>
</dbReference>
<protein>
    <submittedName>
        <fullName evidence="3">YceI family protein</fullName>
    </submittedName>
</protein>